<feature type="region of interest" description="Disordered" evidence="1">
    <location>
        <begin position="110"/>
        <end position="160"/>
    </location>
</feature>
<name>A0A061RTE3_9CHLO</name>
<evidence type="ECO:0000256" key="1">
    <source>
        <dbReference type="SAM" id="MobiDB-lite"/>
    </source>
</evidence>
<sequence length="169" mass="19007">MSGQLLYCNANELPKSLKEMEKELLCRYRVKELDTRFDRAISQARSPYSFMRERALLQLCGTLLQASVVGVAFESLKRFEAGGASQSGPLTAEGLRDGEEEAAIRALETGCGRDPPRCSPRQPLFPPSAPRRRPRRLRADVGRRPAHWQPPFPGPPRRAWRCSCRRAAS</sequence>
<gene>
    <name evidence="2" type="ORF">TSPGSL018_27232</name>
</gene>
<evidence type="ECO:0000313" key="2">
    <source>
        <dbReference type="EMBL" id="JAC73985.1"/>
    </source>
</evidence>
<dbReference type="AlphaFoldDB" id="A0A061RTE3"/>
<reference evidence="2" key="1">
    <citation type="submission" date="2014-05" db="EMBL/GenBank/DDBJ databases">
        <title>The transcriptome of the halophilic microalga Tetraselmis sp. GSL018 isolated from the Great Salt Lake, Utah.</title>
        <authorList>
            <person name="Jinkerson R.E."/>
            <person name="D'Adamo S."/>
            <person name="Posewitz M.C."/>
        </authorList>
    </citation>
    <scope>NUCLEOTIDE SEQUENCE</scope>
    <source>
        <strain evidence="2">GSL018</strain>
    </source>
</reference>
<proteinExistence type="predicted"/>
<accession>A0A061RTE3</accession>
<organism evidence="2">
    <name type="scientific">Tetraselmis sp. GSL018</name>
    <dbReference type="NCBI Taxonomy" id="582737"/>
    <lineage>
        <taxon>Eukaryota</taxon>
        <taxon>Viridiplantae</taxon>
        <taxon>Chlorophyta</taxon>
        <taxon>core chlorophytes</taxon>
        <taxon>Chlorodendrophyceae</taxon>
        <taxon>Chlorodendrales</taxon>
        <taxon>Chlorodendraceae</taxon>
        <taxon>Tetraselmis</taxon>
    </lineage>
</organism>
<protein>
    <submittedName>
        <fullName evidence="2">Uncharacterized protein</fullName>
    </submittedName>
</protein>
<dbReference type="EMBL" id="GBEZ01011835">
    <property type="protein sequence ID" value="JAC73985.1"/>
    <property type="molecule type" value="Transcribed_RNA"/>
</dbReference>